<dbReference type="Proteomes" id="UP000886501">
    <property type="component" value="Unassembled WGS sequence"/>
</dbReference>
<organism evidence="1 2">
    <name type="scientific">Thelephora ganbajun</name>
    <name type="common">Ganba fungus</name>
    <dbReference type="NCBI Taxonomy" id="370292"/>
    <lineage>
        <taxon>Eukaryota</taxon>
        <taxon>Fungi</taxon>
        <taxon>Dikarya</taxon>
        <taxon>Basidiomycota</taxon>
        <taxon>Agaricomycotina</taxon>
        <taxon>Agaricomycetes</taxon>
        <taxon>Thelephorales</taxon>
        <taxon>Thelephoraceae</taxon>
        <taxon>Thelephora</taxon>
    </lineage>
</organism>
<name>A0ACB6ZFX4_THEGA</name>
<accession>A0ACB6ZFX4</accession>
<reference evidence="1" key="2">
    <citation type="journal article" date="2020" name="Nat. Commun.">
        <title>Large-scale genome sequencing of mycorrhizal fungi provides insights into the early evolution of symbiotic traits.</title>
        <authorList>
            <person name="Miyauchi S."/>
            <person name="Kiss E."/>
            <person name="Kuo A."/>
            <person name="Drula E."/>
            <person name="Kohler A."/>
            <person name="Sanchez-Garcia M."/>
            <person name="Morin E."/>
            <person name="Andreopoulos B."/>
            <person name="Barry K.W."/>
            <person name="Bonito G."/>
            <person name="Buee M."/>
            <person name="Carver A."/>
            <person name="Chen C."/>
            <person name="Cichocki N."/>
            <person name="Clum A."/>
            <person name="Culley D."/>
            <person name="Crous P.W."/>
            <person name="Fauchery L."/>
            <person name="Girlanda M."/>
            <person name="Hayes R.D."/>
            <person name="Keri Z."/>
            <person name="LaButti K."/>
            <person name="Lipzen A."/>
            <person name="Lombard V."/>
            <person name="Magnuson J."/>
            <person name="Maillard F."/>
            <person name="Murat C."/>
            <person name="Nolan M."/>
            <person name="Ohm R.A."/>
            <person name="Pangilinan J."/>
            <person name="Pereira M.F."/>
            <person name="Perotto S."/>
            <person name="Peter M."/>
            <person name="Pfister S."/>
            <person name="Riley R."/>
            <person name="Sitrit Y."/>
            <person name="Stielow J.B."/>
            <person name="Szollosi G."/>
            <person name="Zifcakova L."/>
            <person name="Stursova M."/>
            <person name="Spatafora J.W."/>
            <person name="Tedersoo L."/>
            <person name="Vaario L.M."/>
            <person name="Yamada A."/>
            <person name="Yan M."/>
            <person name="Wang P."/>
            <person name="Xu J."/>
            <person name="Bruns T."/>
            <person name="Baldrian P."/>
            <person name="Vilgalys R."/>
            <person name="Dunand C."/>
            <person name="Henrissat B."/>
            <person name="Grigoriev I.V."/>
            <person name="Hibbett D."/>
            <person name="Nagy L.G."/>
            <person name="Martin F.M."/>
        </authorList>
    </citation>
    <scope>NUCLEOTIDE SEQUENCE</scope>
    <source>
        <strain evidence="1">P2</strain>
    </source>
</reference>
<keyword evidence="2" id="KW-1185">Reference proteome</keyword>
<evidence type="ECO:0000313" key="2">
    <source>
        <dbReference type="Proteomes" id="UP000886501"/>
    </source>
</evidence>
<proteinExistence type="predicted"/>
<protein>
    <submittedName>
        <fullName evidence="1">Uncharacterized protein</fullName>
    </submittedName>
</protein>
<evidence type="ECO:0000313" key="1">
    <source>
        <dbReference type="EMBL" id="KAF9648546.1"/>
    </source>
</evidence>
<comment type="caution">
    <text evidence="1">The sequence shown here is derived from an EMBL/GenBank/DDBJ whole genome shotgun (WGS) entry which is preliminary data.</text>
</comment>
<reference evidence="1" key="1">
    <citation type="submission" date="2019-10" db="EMBL/GenBank/DDBJ databases">
        <authorList>
            <consortium name="DOE Joint Genome Institute"/>
            <person name="Kuo A."/>
            <person name="Miyauchi S."/>
            <person name="Kiss E."/>
            <person name="Drula E."/>
            <person name="Kohler A."/>
            <person name="Sanchez-Garcia M."/>
            <person name="Andreopoulos B."/>
            <person name="Barry K.W."/>
            <person name="Bonito G."/>
            <person name="Buee M."/>
            <person name="Carver A."/>
            <person name="Chen C."/>
            <person name="Cichocki N."/>
            <person name="Clum A."/>
            <person name="Culley D."/>
            <person name="Crous P.W."/>
            <person name="Fauchery L."/>
            <person name="Girlanda M."/>
            <person name="Hayes R."/>
            <person name="Keri Z."/>
            <person name="Labutti K."/>
            <person name="Lipzen A."/>
            <person name="Lombard V."/>
            <person name="Magnuson J."/>
            <person name="Maillard F."/>
            <person name="Morin E."/>
            <person name="Murat C."/>
            <person name="Nolan M."/>
            <person name="Ohm R."/>
            <person name="Pangilinan J."/>
            <person name="Pereira M."/>
            <person name="Perotto S."/>
            <person name="Peter M."/>
            <person name="Riley R."/>
            <person name="Sitrit Y."/>
            <person name="Stielow B."/>
            <person name="Szollosi G."/>
            <person name="Zifcakova L."/>
            <person name="Stursova M."/>
            <person name="Spatafora J.W."/>
            <person name="Tedersoo L."/>
            <person name="Vaario L.-M."/>
            <person name="Yamada A."/>
            <person name="Yan M."/>
            <person name="Wang P."/>
            <person name="Xu J."/>
            <person name="Bruns T."/>
            <person name="Baldrian P."/>
            <person name="Vilgalys R."/>
            <person name="Henrissat B."/>
            <person name="Grigoriev I.V."/>
            <person name="Hibbett D."/>
            <person name="Nagy L.G."/>
            <person name="Martin F.M."/>
        </authorList>
    </citation>
    <scope>NUCLEOTIDE SEQUENCE</scope>
    <source>
        <strain evidence="1">P2</strain>
    </source>
</reference>
<gene>
    <name evidence="1" type="ORF">BDM02DRAFT_2253157</name>
</gene>
<dbReference type="EMBL" id="MU118012">
    <property type="protein sequence ID" value="KAF9648546.1"/>
    <property type="molecule type" value="Genomic_DNA"/>
</dbReference>
<sequence>MLIGFGLFLVPRFVQRFEWARSCWESRFHREFQFQFGFVCNFWRRCVLCWVSFFFSCFSPSLSFSPPPRIVVWGVLDCHSVVDRVWRDPTIPLSSLQVPIRFGDQKRNLHLFLLLLCCFRRGEELPTTPPPVSLTFVYQ</sequence>